<dbReference type="PANTHER" id="PTHR46669:SF1">
    <property type="entry name" value="LEUCINE-RICH PPR MOTIF-CONTAINING PROTEIN, MITOCHONDRIAL"/>
    <property type="match status" value="1"/>
</dbReference>
<dbReference type="GO" id="GO:0003730">
    <property type="term" value="F:mRNA 3'-UTR binding"/>
    <property type="evidence" value="ECO:0007669"/>
    <property type="project" value="TreeGrafter"/>
</dbReference>
<feature type="repeat" description="PPR" evidence="2">
    <location>
        <begin position="734"/>
        <end position="768"/>
    </location>
</feature>
<proteinExistence type="predicted"/>
<dbReference type="KEGG" id="cgob:115020087"/>
<dbReference type="GO" id="GO:0005634">
    <property type="term" value="C:nucleus"/>
    <property type="evidence" value="ECO:0007669"/>
    <property type="project" value="TreeGrafter"/>
</dbReference>
<dbReference type="InterPro" id="IPR033490">
    <property type="entry name" value="LRP130"/>
</dbReference>
<dbReference type="CTD" id="10128"/>
<evidence type="ECO:0000313" key="4">
    <source>
        <dbReference type="Proteomes" id="UP000504630"/>
    </source>
</evidence>
<dbReference type="InterPro" id="IPR033443">
    <property type="entry name" value="PROP1-like_PPR_dom"/>
</dbReference>
<protein>
    <submittedName>
        <fullName evidence="5">Leucine-rich PPR motif-containing protein, mitochondrial</fullName>
    </submittedName>
</protein>
<evidence type="ECO:0000259" key="3">
    <source>
        <dbReference type="Pfam" id="PF17177"/>
    </source>
</evidence>
<feature type="repeat" description="PPR" evidence="2">
    <location>
        <begin position="771"/>
        <end position="805"/>
    </location>
</feature>
<dbReference type="GO" id="GO:0070129">
    <property type="term" value="P:regulation of mitochondrial translation"/>
    <property type="evidence" value="ECO:0007669"/>
    <property type="project" value="TreeGrafter"/>
</dbReference>
<name>A0A6J2R8L7_COTGO</name>
<organism evidence="4 5">
    <name type="scientific">Cottoperca gobio</name>
    <name type="common">Frogmouth</name>
    <name type="synonym">Aphritis gobio</name>
    <dbReference type="NCBI Taxonomy" id="56716"/>
    <lineage>
        <taxon>Eukaryota</taxon>
        <taxon>Metazoa</taxon>
        <taxon>Chordata</taxon>
        <taxon>Craniata</taxon>
        <taxon>Vertebrata</taxon>
        <taxon>Euteleostomi</taxon>
        <taxon>Actinopterygii</taxon>
        <taxon>Neopterygii</taxon>
        <taxon>Teleostei</taxon>
        <taxon>Neoteleostei</taxon>
        <taxon>Acanthomorphata</taxon>
        <taxon>Eupercaria</taxon>
        <taxon>Perciformes</taxon>
        <taxon>Notothenioidei</taxon>
        <taxon>Bovichtidae</taxon>
        <taxon>Cottoperca</taxon>
    </lineage>
</organism>
<evidence type="ECO:0000313" key="5">
    <source>
        <dbReference type="RefSeq" id="XP_029305827.1"/>
    </source>
</evidence>
<dbReference type="Proteomes" id="UP000504630">
    <property type="component" value="Chromosome 15"/>
</dbReference>
<dbReference type="SUPFAM" id="SSF48452">
    <property type="entry name" value="TPR-like"/>
    <property type="match status" value="1"/>
</dbReference>
<feature type="repeat" description="PPR" evidence="2">
    <location>
        <begin position="219"/>
        <end position="253"/>
    </location>
</feature>
<accession>A0A6J2R8L7</accession>
<dbReference type="Gene3D" id="1.25.40.10">
    <property type="entry name" value="Tetratricopeptide repeat domain"/>
    <property type="match status" value="3"/>
</dbReference>
<dbReference type="Pfam" id="PF01535">
    <property type="entry name" value="PPR"/>
    <property type="match status" value="1"/>
</dbReference>
<sequence>MRMPFHSATEIMAALLRSARLLKFSPSGLLQTAVTRRNGAPLSRLYSGALGGRGTGVCPRQSSPSSGNVSSRVWPYAGACVRNYALATEKKDESGNAMRHSQALQFELALNKLDNSVRRTGRITKTHLLRIFYDTCRRGYPSGNQALLLLRSCGSLLPEVPLEERTELAHRVWEKLEKLGAQYDVSHYNALLKVYLQNEFKFSPTDFLATMEAANVQPNRVTYQRLIAAYCHNGDIEGASTILSFMKSKDLPITEAVFNSLVTGHARAGDVESAKNILTVMQGAGIEPGPDTYLSLLNAHAEKGDMDSLKQTMEAAESADCSLLDRDIMQVIHTLAKAGHQQHIPYMVECLRHERGFIPDAMNLCLSLITQSHDDIAFSILKKFPILQSESSDPDVFNLGNFFLRHCVTMDTSVEKMFMYCKELQESNLHTSPMDFTLFCALEANKIDMSLELMKLLKEQNSPIKPHYFWPILTQHLKVNNTAGVVEVMKAMQSLKVFPDTETLSNYVLPAFPDMDAAREALKDAGVSLESRMFVSFEARSLAAGNLAELYTMLSDTSCPTLDLSVFRSSLILGFIRSSDMENMVKITELLYNDERFSKKESKTSETVSYFLYNLINQMSEEEVQKQEDKLRTYFNELHAKNITISINIYRGMRNLLESYKVPQLIKHVLALVDLQEQASLSINGTGAENRQTNVNAEDTPFIVTLKKAMRTPDNKESLARTLELKLQHEKEMTPSCYAILISLCCRNNDAEEALNLKKEMSRMDPSAMLDSRKYIALVKTLTYNDRVDEAVDILTEMKEKEIVVDGGSVMSIFHLLNDSVPKGVATVRRLQETIFSLGLTAPSSKLCSPLVSAYLHSDDLSGALDAVIDARKLCQFVPPMHNLLVRMVEKGETDLLKKAMDFLSQVRGEMTMLFDLFFAFLQTGRYREARKIVETPGLRAKPLRLLWFAEKCIETKAMEALEHMVDLTDKLFDCDRDEMYSYILRLCKETNDWQKAEAMWTKMQEENVIPRERTLRILAEILKSNGQKVPFEVAESWFQEADVTPQVKEETTPRRAEDASPYWARVVAQSKKGEPQEAYKLLKEAIEKDVSLDATVFDQLIRSMLAKGCFEDAMEVKDIAKSRLPAFQLSEIATNLLIVTQSKKGHAEDALEQLKSMLQEKKVPSKLAITRLVQAMGSRGDATGIQEVQSLIKNLDMNLTLSTMVFINNTAIAHIKNGDLESAVDGLEAVFTSQDIQNPNMSFVLRKVLEDNDDKAWDKLSIMAERLANQFACYKPASQLFLQLLDFDKIEDAKFMLARCNAVAQQEDVLISYLSQKAQIPGQAGKIKTLLSLIPDFTGKDVLYSYLMKSHVVDGDLSSAKALQEHMQKEGIVMDELSLKRLAQLYRKEGETVPFTEPPESFKFYADLLKEKTSKAQESAEA</sequence>
<dbReference type="GeneID" id="115020087"/>
<evidence type="ECO:0000256" key="2">
    <source>
        <dbReference type="PROSITE-ProRule" id="PRU00708"/>
    </source>
</evidence>
<dbReference type="NCBIfam" id="TIGR00756">
    <property type="entry name" value="PPR"/>
    <property type="match status" value="3"/>
</dbReference>
<keyword evidence="4" id="KW-1185">Reference proteome</keyword>
<keyword evidence="1" id="KW-0677">Repeat</keyword>
<feature type="repeat" description="PPR" evidence="2">
    <location>
        <begin position="254"/>
        <end position="288"/>
    </location>
</feature>
<dbReference type="InParanoid" id="A0A6J2R8L7"/>
<dbReference type="InterPro" id="IPR011990">
    <property type="entry name" value="TPR-like_helical_dom_sf"/>
</dbReference>
<evidence type="ECO:0000256" key="1">
    <source>
        <dbReference type="ARBA" id="ARBA00022737"/>
    </source>
</evidence>
<dbReference type="PROSITE" id="PS51375">
    <property type="entry name" value="PPR"/>
    <property type="match status" value="4"/>
</dbReference>
<dbReference type="Pfam" id="PF17177">
    <property type="entry name" value="PPR_long"/>
    <property type="match status" value="1"/>
</dbReference>
<dbReference type="PANTHER" id="PTHR46669">
    <property type="entry name" value="LEUCINE-RICH PPR MOTIF-CONTAINING PROTEIN, MITOCHONDRIAL"/>
    <property type="match status" value="1"/>
</dbReference>
<feature type="domain" description="PROP1-like PPR" evidence="3">
    <location>
        <begin position="246"/>
        <end position="352"/>
    </location>
</feature>
<dbReference type="InterPro" id="IPR002885">
    <property type="entry name" value="PPR_rpt"/>
</dbReference>
<dbReference type="RefSeq" id="XP_029305827.1">
    <property type="nucleotide sequence ID" value="XM_029449967.1"/>
</dbReference>
<dbReference type="GO" id="GO:0005739">
    <property type="term" value="C:mitochondrion"/>
    <property type="evidence" value="ECO:0007669"/>
    <property type="project" value="TreeGrafter"/>
</dbReference>
<reference evidence="5" key="1">
    <citation type="submission" date="2025-08" db="UniProtKB">
        <authorList>
            <consortium name="RefSeq"/>
        </authorList>
    </citation>
    <scope>IDENTIFICATION</scope>
</reference>
<dbReference type="OrthoDB" id="185373at2759"/>
<gene>
    <name evidence="5" type="primary">lrpprc</name>
</gene>